<dbReference type="AlphaFoldDB" id="A0A943EPC0"/>
<dbReference type="RefSeq" id="WP_303887597.1">
    <property type="nucleotide sequence ID" value="NZ_JAGZCC010000047.1"/>
</dbReference>
<name>A0A943EPC0_9FIRM</name>
<accession>A0A943EPC0</accession>
<organism evidence="1 2">
    <name type="scientific">Thomasclavelia spiroformis</name>
    <dbReference type="NCBI Taxonomy" id="29348"/>
    <lineage>
        <taxon>Bacteria</taxon>
        <taxon>Bacillati</taxon>
        <taxon>Bacillota</taxon>
        <taxon>Erysipelotrichia</taxon>
        <taxon>Erysipelotrichales</taxon>
        <taxon>Coprobacillaceae</taxon>
        <taxon>Thomasclavelia</taxon>
    </lineage>
</organism>
<dbReference type="EMBL" id="JAGZCC010000047">
    <property type="protein sequence ID" value="MBS5588708.1"/>
    <property type="molecule type" value="Genomic_DNA"/>
</dbReference>
<evidence type="ECO:0000313" key="2">
    <source>
        <dbReference type="Proteomes" id="UP000751224"/>
    </source>
</evidence>
<evidence type="ECO:0000313" key="1">
    <source>
        <dbReference type="EMBL" id="MBS5588708.1"/>
    </source>
</evidence>
<comment type="caution">
    <text evidence="1">The sequence shown here is derived from an EMBL/GenBank/DDBJ whole genome shotgun (WGS) entry which is preliminary data.</text>
</comment>
<dbReference type="Gene3D" id="3.40.50.10400">
    <property type="entry name" value="Hypothetical protein PA1492"/>
    <property type="match status" value="1"/>
</dbReference>
<protein>
    <submittedName>
        <fullName evidence="1">DUF4406 domain-containing protein</fullName>
    </submittedName>
</protein>
<dbReference type="Pfam" id="PF14359">
    <property type="entry name" value="DUF4406"/>
    <property type="match status" value="1"/>
</dbReference>
<dbReference type="InterPro" id="IPR025518">
    <property type="entry name" value="DUF4406"/>
</dbReference>
<dbReference type="Proteomes" id="UP000751224">
    <property type="component" value="Unassembled WGS sequence"/>
</dbReference>
<sequence length="100" mass="11145">MKKLFISQPMRGKTDEEILKEREQAVKEAEAVLKEPVEVIDSFFQSAPADAKPLWFLGKSLELLAGADIAYFASGWQEARGCKIEHDACVSYGIKVIVTK</sequence>
<dbReference type="SUPFAM" id="SSF52309">
    <property type="entry name" value="N-(deoxy)ribosyltransferase-like"/>
    <property type="match status" value="1"/>
</dbReference>
<proteinExistence type="predicted"/>
<gene>
    <name evidence="1" type="ORF">KHX14_07845</name>
</gene>
<reference evidence="1" key="1">
    <citation type="submission" date="2021-02" db="EMBL/GenBank/DDBJ databases">
        <title>Infant gut strain persistence is associated with maternal origin, phylogeny, and functional potential including surface adhesion and iron acquisition.</title>
        <authorList>
            <person name="Lou Y.C."/>
        </authorList>
    </citation>
    <scope>NUCLEOTIDE SEQUENCE</scope>
    <source>
        <strain evidence="1">L3_108_000G1_dasL3_108_000G1_metabat.metabat.11</strain>
    </source>
</reference>